<organism evidence="4 5">
    <name type="scientific">Rotaria sordida</name>
    <dbReference type="NCBI Taxonomy" id="392033"/>
    <lineage>
        <taxon>Eukaryota</taxon>
        <taxon>Metazoa</taxon>
        <taxon>Spiralia</taxon>
        <taxon>Gnathifera</taxon>
        <taxon>Rotifera</taxon>
        <taxon>Eurotatoria</taxon>
        <taxon>Bdelloidea</taxon>
        <taxon>Philodinida</taxon>
        <taxon>Philodinidae</taxon>
        <taxon>Rotaria</taxon>
    </lineage>
</organism>
<evidence type="ECO:0000313" key="5">
    <source>
        <dbReference type="Proteomes" id="UP000663870"/>
    </source>
</evidence>
<dbReference type="InterPro" id="IPR029058">
    <property type="entry name" value="AB_hydrolase_fold"/>
</dbReference>
<dbReference type="GO" id="GO:0006660">
    <property type="term" value="P:phosphatidylserine catabolic process"/>
    <property type="evidence" value="ECO:0007669"/>
    <property type="project" value="TreeGrafter"/>
</dbReference>
<gene>
    <name evidence="4" type="ORF">JXQ802_LOCUS42745</name>
    <name evidence="3" type="ORF">PYM288_LOCUS7913</name>
</gene>
<keyword evidence="1" id="KW-0812">Transmembrane</keyword>
<accession>A0A815W2B8</accession>
<keyword evidence="5" id="KW-1185">Reference proteome</keyword>
<dbReference type="PANTHER" id="PTHR12277:SF194">
    <property type="entry name" value="FI04476P"/>
    <property type="match status" value="1"/>
</dbReference>
<dbReference type="Proteomes" id="UP000663854">
    <property type="component" value="Unassembled WGS sequence"/>
</dbReference>
<feature type="transmembrane region" description="Helical" evidence="1">
    <location>
        <begin position="33"/>
        <end position="56"/>
    </location>
</feature>
<feature type="domain" description="Serine aminopeptidase S33" evidence="2">
    <location>
        <begin position="140"/>
        <end position="255"/>
    </location>
</feature>
<reference evidence="4" key="1">
    <citation type="submission" date="2021-02" db="EMBL/GenBank/DDBJ databases">
        <authorList>
            <person name="Nowell W R."/>
        </authorList>
    </citation>
    <scope>NUCLEOTIDE SEQUENCE</scope>
</reference>
<comment type="caution">
    <text evidence="4">The sequence shown here is derived from an EMBL/GenBank/DDBJ whole genome shotgun (WGS) entry which is preliminary data.</text>
</comment>
<proteinExistence type="predicted"/>
<dbReference type="EMBL" id="CAJNOH010000101">
    <property type="protein sequence ID" value="CAF0868381.1"/>
    <property type="molecule type" value="Genomic_DNA"/>
</dbReference>
<dbReference type="InterPro" id="IPR022742">
    <property type="entry name" value="Hydrolase_4"/>
</dbReference>
<dbReference type="EMBL" id="CAJNOL010002938">
    <property type="protein sequence ID" value="CAF1538070.1"/>
    <property type="molecule type" value="Genomic_DNA"/>
</dbReference>
<dbReference type="PANTHER" id="PTHR12277">
    <property type="entry name" value="ALPHA/BETA HYDROLASE DOMAIN-CONTAINING PROTEIN"/>
    <property type="match status" value="1"/>
</dbReference>
<dbReference type="Gene3D" id="3.40.50.1820">
    <property type="entry name" value="alpha/beta hydrolase"/>
    <property type="match status" value="1"/>
</dbReference>
<dbReference type="GO" id="GO:0004622">
    <property type="term" value="F:phosphatidylcholine lysophospholipase activity"/>
    <property type="evidence" value="ECO:0007669"/>
    <property type="project" value="TreeGrafter"/>
</dbReference>
<dbReference type="Pfam" id="PF12146">
    <property type="entry name" value="Hydrolase_4"/>
    <property type="match status" value="1"/>
</dbReference>
<dbReference type="GO" id="GO:0052651">
    <property type="term" value="P:monoacylglycerol catabolic process"/>
    <property type="evidence" value="ECO:0007669"/>
    <property type="project" value="TreeGrafter"/>
</dbReference>
<keyword evidence="1" id="KW-0472">Membrane</keyword>
<dbReference type="SUPFAM" id="SSF53474">
    <property type="entry name" value="alpha/beta-Hydrolases"/>
    <property type="match status" value="1"/>
</dbReference>
<sequence length="368" mass="42416">MAQKKIKKEVYIDEDEEIIIVKKKPKPSLLKKILVRTFFGLTFIIASLIILAPFLFRLHGDFILTKMLFQTWSRYYPWIDLTKLDSFSLNGINVYEQTELNVKIGIWYVLPSTIEINPSLPTLADHLKEYVKSTDQPIIMYLHGQDGTRATNYRANHYRVMTNFGNHIIALDYRGYGDSTGIPSIDGVVYDVLHVFKIIRQVCPDNPITIWGHSMGTGVASWTMNYLFNNHTDFKKPSGLVLEAPFYNTMQAFVSYPITRILRINPYFMQAALDSLIKVQLDFPNNEIISFLPLPIVLIHAEDDVIIPYFHLELMQDYVKKHRDDNLPPVRFITVPRSAGCGHNHIYSYPKFAEILSDFAFLKHAPPA</sequence>
<evidence type="ECO:0000259" key="2">
    <source>
        <dbReference type="Pfam" id="PF12146"/>
    </source>
</evidence>
<evidence type="ECO:0000256" key="1">
    <source>
        <dbReference type="SAM" id="Phobius"/>
    </source>
</evidence>
<dbReference type="AlphaFoldDB" id="A0A815W2B8"/>
<protein>
    <recommendedName>
        <fullName evidence="2">Serine aminopeptidase S33 domain-containing protein</fullName>
    </recommendedName>
</protein>
<evidence type="ECO:0000313" key="3">
    <source>
        <dbReference type="EMBL" id="CAF0868381.1"/>
    </source>
</evidence>
<dbReference type="GO" id="GO:0005789">
    <property type="term" value="C:endoplasmic reticulum membrane"/>
    <property type="evidence" value="ECO:0007669"/>
    <property type="project" value="TreeGrafter"/>
</dbReference>
<dbReference type="Proteomes" id="UP000663870">
    <property type="component" value="Unassembled WGS sequence"/>
</dbReference>
<dbReference type="GO" id="GO:0047372">
    <property type="term" value="F:monoacylglycerol lipase activity"/>
    <property type="evidence" value="ECO:0007669"/>
    <property type="project" value="TreeGrafter"/>
</dbReference>
<keyword evidence="1" id="KW-1133">Transmembrane helix</keyword>
<evidence type="ECO:0000313" key="4">
    <source>
        <dbReference type="EMBL" id="CAF1538070.1"/>
    </source>
</evidence>
<name>A0A815W2B8_9BILA</name>